<dbReference type="Pfam" id="PF22486">
    <property type="entry name" value="MATH_2"/>
    <property type="match status" value="2"/>
</dbReference>
<organism evidence="2 3">
    <name type="scientific">Cardamine amara subsp. amara</name>
    <dbReference type="NCBI Taxonomy" id="228776"/>
    <lineage>
        <taxon>Eukaryota</taxon>
        <taxon>Viridiplantae</taxon>
        <taxon>Streptophyta</taxon>
        <taxon>Embryophyta</taxon>
        <taxon>Tracheophyta</taxon>
        <taxon>Spermatophyta</taxon>
        <taxon>Magnoliopsida</taxon>
        <taxon>eudicotyledons</taxon>
        <taxon>Gunneridae</taxon>
        <taxon>Pentapetalae</taxon>
        <taxon>rosids</taxon>
        <taxon>malvids</taxon>
        <taxon>Brassicales</taxon>
        <taxon>Brassicaceae</taxon>
        <taxon>Cardamineae</taxon>
        <taxon>Cardamine</taxon>
    </lineage>
</organism>
<dbReference type="InterPro" id="IPR008974">
    <property type="entry name" value="TRAF-like"/>
</dbReference>
<gene>
    <name evidence="2" type="ORF">V5N11_012400</name>
</gene>
<dbReference type="SMART" id="SM00061">
    <property type="entry name" value="MATH"/>
    <property type="match status" value="2"/>
</dbReference>
<dbReference type="CDD" id="cd00121">
    <property type="entry name" value="MATH"/>
    <property type="match status" value="2"/>
</dbReference>
<dbReference type="EMBL" id="JBANAX010000686">
    <property type="protein sequence ID" value="KAL1197747.1"/>
    <property type="molecule type" value="Genomic_DNA"/>
</dbReference>
<dbReference type="GO" id="GO:0016787">
    <property type="term" value="F:hydrolase activity"/>
    <property type="evidence" value="ECO:0007669"/>
    <property type="project" value="UniProtKB-KW"/>
</dbReference>
<accession>A0ABD0ZSZ9</accession>
<reference evidence="2 3" key="1">
    <citation type="submission" date="2024-04" db="EMBL/GenBank/DDBJ databases">
        <title>Genome assembly C_amara_ONT_v2.</title>
        <authorList>
            <person name="Yant L."/>
            <person name="Moore C."/>
            <person name="Slenker M."/>
        </authorList>
    </citation>
    <scope>NUCLEOTIDE SEQUENCE [LARGE SCALE GENOMIC DNA]</scope>
    <source>
        <tissue evidence="2">Leaf</tissue>
    </source>
</reference>
<name>A0ABD0ZSZ9_CARAN</name>
<dbReference type="InterPro" id="IPR002083">
    <property type="entry name" value="MATH/TRAF_dom"/>
</dbReference>
<comment type="caution">
    <text evidence="2">The sequence shown here is derived from an EMBL/GenBank/DDBJ whole genome shotgun (WGS) entry which is preliminary data.</text>
</comment>
<evidence type="ECO:0000259" key="1">
    <source>
        <dbReference type="PROSITE" id="PS50144"/>
    </source>
</evidence>
<dbReference type="FunFam" id="2.60.210.10:FF:000013">
    <property type="entry name" value="TRAF-like family protein"/>
    <property type="match status" value="1"/>
</dbReference>
<evidence type="ECO:0000313" key="3">
    <source>
        <dbReference type="Proteomes" id="UP001558713"/>
    </source>
</evidence>
<dbReference type="Gene3D" id="2.60.210.10">
    <property type="entry name" value="Apoptosis, Tumor Necrosis Factor Receptor Associated Protein 2, Chain A"/>
    <property type="match status" value="2"/>
</dbReference>
<feature type="domain" description="MATH" evidence="1">
    <location>
        <begin position="159"/>
        <end position="290"/>
    </location>
</feature>
<proteinExistence type="predicted"/>
<evidence type="ECO:0000313" key="2">
    <source>
        <dbReference type="EMBL" id="KAL1197747.1"/>
    </source>
</evidence>
<dbReference type="PROSITE" id="PS50144">
    <property type="entry name" value="MATH"/>
    <property type="match status" value="2"/>
</dbReference>
<dbReference type="PANTHER" id="PTHR46162:SF43">
    <property type="entry name" value="TRAF-LIKE FAMILY PROTEIN"/>
    <property type="match status" value="1"/>
</dbReference>
<feature type="domain" description="MATH" evidence="1">
    <location>
        <begin position="4"/>
        <end position="139"/>
    </location>
</feature>
<dbReference type="SUPFAM" id="SSF49599">
    <property type="entry name" value="TRAF domain-like"/>
    <property type="match status" value="2"/>
</dbReference>
<protein>
    <submittedName>
        <fullName evidence="2">Ubiquitin C-terminal hydrolase 12</fullName>
    </submittedName>
</protein>
<keyword evidence="3" id="KW-1185">Reference proteome</keyword>
<keyword evidence="2" id="KW-0378">Hydrolase</keyword>
<dbReference type="AlphaFoldDB" id="A0ABD0ZSZ9"/>
<dbReference type="Proteomes" id="UP001558713">
    <property type="component" value="Unassembled WGS sequence"/>
</dbReference>
<dbReference type="PANTHER" id="PTHR46162">
    <property type="entry name" value="TRAF-LIKE FAMILY PROTEIN"/>
    <property type="match status" value="1"/>
</dbReference>
<sequence>MFPPSSYEIKMDSFKRLLNLTYAEKYVSRPFAVGGYNWTLIVYPKGNKDDGGLGYLSLYVAIDNSTLVTADQEVYAYLRFFIFNNKKGEYFTIQDIDASKFNAVNTMWGLSQVLSLDTFKDPINGYIYGGDCCRLGVDVIISSLYKESELFSIKENFPYPILTWTIPGFSTLSNFTYLSDVFSIGGRKWNVQVFPYGNGPGFDNSLSMYLNINADEIFRPYENIYVRAKLRVLNQLQLDNVERQIDVWFNGPGYGRATSWGYFQFISLSDLIDSSKGFIVNDVLIVQVEFLVISSTKYIP</sequence>